<dbReference type="PANTHER" id="PTHR21240:SF19">
    <property type="entry name" value="CATALYTIC_ HYDROLASE"/>
    <property type="match status" value="1"/>
</dbReference>
<evidence type="ECO:0000256" key="1">
    <source>
        <dbReference type="ARBA" id="ARBA00023239"/>
    </source>
</evidence>
<evidence type="ECO:0000313" key="3">
    <source>
        <dbReference type="EMBL" id="PDX81154.1"/>
    </source>
</evidence>
<evidence type="ECO:0000313" key="4">
    <source>
        <dbReference type="Proteomes" id="UP000220005"/>
    </source>
</evidence>
<dbReference type="GO" id="GO:0016831">
    <property type="term" value="F:carboxy-lyase activity"/>
    <property type="evidence" value="ECO:0007669"/>
    <property type="project" value="InterPro"/>
</dbReference>
<sequence>MVIDTHIHPALFAPICEDQERFRRRCDAMNYHLMKPADMALLRKQYALADIGRVVLLPEDCSVESGMVEISNDEIAKLVALDAQFYIGMATVDPRRPDAVQELERAFAELGLAGLAVNTARLKMYPMDERLVPLYDLCRKYHKPIIFHAGFCLENNALAKYARPMEFEEVALRWPEINLCLAHFGWPWVQETAALLLKYPNLYANTALMNFDGPYQLFAKVFKQDMGEYWLDHNLADKVMFGSDSPRIRPVRSKRGLDSVEMLPETREKIYWKNAMRFFGWEGQNK</sequence>
<dbReference type="InterPro" id="IPR032465">
    <property type="entry name" value="ACMSD"/>
</dbReference>
<keyword evidence="3" id="KW-0378">Hydrolase</keyword>
<dbReference type="Gene3D" id="3.20.20.140">
    <property type="entry name" value="Metal-dependent hydrolases"/>
    <property type="match status" value="1"/>
</dbReference>
<protein>
    <submittedName>
        <fullName evidence="3">Amidohydrolase</fullName>
    </submittedName>
</protein>
<accession>A0A2A7APM7</accession>
<feature type="domain" description="Amidohydrolase-related" evidence="2">
    <location>
        <begin position="3"/>
        <end position="280"/>
    </location>
</feature>
<keyword evidence="1" id="KW-0456">Lyase</keyword>
<dbReference type="InterPro" id="IPR032466">
    <property type="entry name" value="Metal_Hydrolase"/>
</dbReference>
<dbReference type="Proteomes" id="UP000220005">
    <property type="component" value="Unassembled WGS sequence"/>
</dbReference>
<dbReference type="Pfam" id="PF04909">
    <property type="entry name" value="Amidohydro_2"/>
    <property type="match status" value="1"/>
</dbReference>
<dbReference type="InterPro" id="IPR006680">
    <property type="entry name" value="Amidohydro-rel"/>
</dbReference>
<evidence type="ECO:0000259" key="2">
    <source>
        <dbReference type="Pfam" id="PF04909"/>
    </source>
</evidence>
<dbReference type="AlphaFoldDB" id="A0A2A7APM7"/>
<name>A0A2A7APM7_9FIRM</name>
<gene>
    <name evidence="3" type="ORF">CGS58_07775</name>
</gene>
<organism evidence="3 4">
    <name type="scientific">Faecalibacterium prausnitzii</name>
    <dbReference type="NCBI Taxonomy" id="853"/>
    <lineage>
        <taxon>Bacteria</taxon>
        <taxon>Bacillati</taxon>
        <taxon>Bacillota</taxon>
        <taxon>Clostridia</taxon>
        <taxon>Eubacteriales</taxon>
        <taxon>Oscillospiraceae</taxon>
        <taxon>Faecalibacterium</taxon>
    </lineage>
</organism>
<dbReference type="GO" id="GO:0016787">
    <property type="term" value="F:hydrolase activity"/>
    <property type="evidence" value="ECO:0007669"/>
    <property type="project" value="UniProtKB-KW"/>
</dbReference>
<dbReference type="EMBL" id="NMTY01000016">
    <property type="protein sequence ID" value="PDX81154.1"/>
    <property type="molecule type" value="Genomic_DNA"/>
</dbReference>
<proteinExistence type="predicted"/>
<dbReference type="PANTHER" id="PTHR21240">
    <property type="entry name" value="2-AMINO-3-CARBOXYLMUCONATE-6-SEMIALDEHYDE DECARBOXYLASE"/>
    <property type="match status" value="1"/>
</dbReference>
<dbReference type="RefSeq" id="WP_097839495.1">
    <property type="nucleotide sequence ID" value="NZ_NMTY01000016.1"/>
</dbReference>
<comment type="caution">
    <text evidence="3">The sequence shown here is derived from an EMBL/GenBank/DDBJ whole genome shotgun (WGS) entry which is preliminary data.</text>
</comment>
<reference evidence="3 4" key="1">
    <citation type="journal article" date="2017" name="Front. Microbiol.">
        <title>New Insights into the Diversity of the Genus Faecalibacterium.</title>
        <authorList>
            <person name="Benevides L."/>
            <person name="Burman S."/>
            <person name="Martin R."/>
            <person name="Robert V."/>
            <person name="Thomas M."/>
            <person name="Miquel S."/>
            <person name="Chain F."/>
            <person name="Sokol H."/>
            <person name="Bermudez-Humaran L.G."/>
            <person name="Morrison M."/>
            <person name="Langella P."/>
            <person name="Azevedo V.A."/>
            <person name="Chatel J.M."/>
            <person name="Soares S."/>
        </authorList>
    </citation>
    <scope>NUCLEOTIDE SEQUENCE [LARGE SCALE GENOMIC DNA]</scope>
    <source>
        <strain evidence="3 4">CNCM I 4575</strain>
    </source>
</reference>
<dbReference type="SUPFAM" id="SSF51556">
    <property type="entry name" value="Metallo-dependent hydrolases"/>
    <property type="match status" value="1"/>
</dbReference>